<keyword evidence="3" id="KW-0347">Helicase</keyword>
<dbReference type="PROSITE" id="PS51192">
    <property type="entry name" value="HELICASE_ATP_BIND_1"/>
    <property type="match status" value="1"/>
</dbReference>
<sequence>MVEKALFTNTLVALPTGLGKTFIAAVVMYNYFRWFPEGKIVFTAPSRPLVTQQIEACHNVVGIPQEWAVDMIGSNSPSDRSVYWKSKRVFFVTPQVLDNDIQSGDASYDIC</sequence>
<dbReference type="InterPro" id="IPR027417">
    <property type="entry name" value="P-loop_NTPase"/>
</dbReference>
<reference evidence="7" key="1">
    <citation type="journal article" date="2018" name="DNA Res.">
        <title>Multiple hybrid de novo genome assembly of finger millet, an orphan allotetraploid crop.</title>
        <authorList>
            <person name="Hatakeyama M."/>
            <person name="Aluri S."/>
            <person name="Balachadran M.T."/>
            <person name="Sivarajan S.R."/>
            <person name="Patrignani A."/>
            <person name="Gruter S."/>
            <person name="Poveda L."/>
            <person name="Shimizu-Inatsugi R."/>
            <person name="Baeten J."/>
            <person name="Francoijs K.J."/>
            <person name="Nataraja K.N."/>
            <person name="Reddy Y.A.N."/>
            <person name="Phadnis S."/>
            <person name="Ravikumar R.L."/>
            <person name="Schlapbach R."/>
            <person name="Sreeman S.M."/>
            <person name="Shimizu K.K."/>
        </authorList>
    </citation>
    <scope>NUCLEOTIDE SEQUENCE</scope>
</reference>
<dbReference type="InterPro" id="IPR006935">
    <property type="entry name" value="Helicase/UvrB_N"/>
</dbReference>
<dbReference type="GO" id="GO:0036297">
    <property type="term" value="P:interstrand cross-link repair"/>
    <property type="evidence" value="ECO:0007669"/>
    <property type="project" value="TreeGrafter"/>
</dbReference>
<dbReference type="SUPFAM" id="SSF52540">
    <property type="entry name" value="P-loop containing nucleoside triphosphate hydrolases"/>
    <property type="match status" value="1"/>
</dbReference>
<evidence type="ECO:0000256" key="5">
    <source>
        <dbReference type="SAM" id="Phobius"/>
    </source>
</evidence>
<dbReference type="GO" id="GO:0043138">
    <property type="term" value="F:3'-5' DNA helicase activity"/>
    <property type="evidence" value="ECO:0007669"/>
    <property type="project" value="TreeGrafter"/>
</dbReference>
<dbReference type="GO" id="GO:0005524">
    <property type="term" value="F:ATP binding"/>
    <property type="evidence" value="ECO:0007669"/>
    <property type="project" value="UniProtKB-KW"/>
</dbReference>
<feature type="transmembrane region" description="Helical" evidence="5">
    <location>
        <begin position="12"/>
        <end position="32"/>
    </location>
</feature>
<dbReference type="Proteomes" id="UP001054889">
    <property type="component" value="Unassembled WGS sequence"/>
</dbReference>
<evidence type="ECO:0000256" key="2">
    <source>
        <dbReference type="ARBA" id="ARBA00022801"/>
    </source>
</evidence>
<evidence type="ECO:0000313" key="7">
    <source>
        <dbReference type="EMBL" id="GJN07314.1"/>
    </source>
</evidence>
<keyword evidence="5" id="KW-1133">Transmembrane helix</keyword>
<keyword evidence="1" id="KW-0547">Nucleotide-binding</keyword>
<evidence type="ECO:0000256" key="3">
    <source>
        <dbReference type="ARBA" id="ARBA00022806"/>
    </source>
</evidence>
<evidence type="ECO:0000256" key="4">
    <source>
        <dbReference type="ARBA" id="ARBA00022840"/>
    </source>
</evidence>
<dbReference type="GO" id="GO:0016787">
    <property type="term" value="F:hydrolase activity"/>
    <property type="evidence" value="ECO:0007669"/>
    <property type="project" value="UniProtKB-KW"/>
</dbReference>
<keyword evidence="4" id="KW-0067">ATP-binding</keyword>
<protein>
    <recommendedName>
        <fullName evidence="6">Helicase ATP-binding domain-containing protein</fullName>
    </recommendedName>
</protein>
<dbReference type="PANTHER" id="PTHR14025:SF20">
    <property type="entry name" value="FANCONI ANEMIA GROUP M PROTEIN"/>
    <property type="match status" value="1"/>
</dbReference>
<reference evidence="7" key="2">
    <citation type="submission" date="2021-12" db="EMBL/GenBank/DDBJ databases">
        <title>Resequencing data analysis of finger millet.</title>
        <authorList>
            <person name="Hatakeyama M."/>
            <person name="Aluri S."/>
            <person name="Balachadran M.T."/>
            <person name="Sivarajan S.R."/>
            <person name="Poveda L."/>
            <person name="Shimizu-Inatsugi R."/>
            <person name="Schlapbach R."/>
            <person name="Sreeman S.M."/>
            <person name="Shimizu K.K."/>
        </authorList>
    </citation>
    <scope>NUCLEOTIDE SEQUENCE</scope>
</reference>
<proteinExistence type="predicted"/>
<feature type="domain" description="Helicase ATP-binding" evidence="6">
    <location>
        <begin position="1"/>
        <end position="111"/>
    </location>
</feature>
<dbReference type="PANTHER" id="PTHR14025">
    <property type="entry name" value="FANCONI ANEMIA GROUP M FANCM FAMILY MEMBER"/>
    <property type="match status" value="1"/>
</dbReference>
<evidence type="ECO:0000256" key="1">
    <source>
        <dbReference type="ARBA" id="ARBA00022741"/>
    </source>
</evidence>
<dbReference type="InterPro" id="IPR014001">
    <property type="entry name" value="Helicase_ATP-bd"/>
</dbReference>
<dbReference type="Pfam" id="PF04851">
    <property type="entry name" value="ResIII"/>
    <property type="match status" value="1"/>
</dbReference>
<organism evidence="7 8">
    <name type="scientific">Eleusine coracana subsp. coracana</name>
    <dbReference type="NCBI Taxonomy" id="191504"/>
    <lineage>
        <taxon>Eukaryota</taxon>
        <taxon>Viridiplantae</taxon>
        <taxon>Streptophyta</taxon>
        <taxon>Embryophyta</taxon>
        <taxon>Tracheophyta</taxon>
        <taxon>Spermatophyta</taxon>
        <taxon>Magnoliopsida</taxon>
        <taxon>Liliopsida</taxon>
        <taxon>Poales</taxon>
        <taxon>Poaceae</taxon>
        <taxon>PACMAD clade</taxon>
        <taxon>Chloridoideae</taxon>
        <taxon>Cynodonteae</taxon>
        <taxon>Eleusininae</taxon>
        <taxon>Eleusine</taxon>
    </lineage>
</organism>
<dbReference type="GO" id="GO:0009378">
    <property type="term" value="F:four-way junction helicase activity"/>
    <property type="evidence" value="ECO:0007669"/>
    <property type="project" value="TreeGrafter"/>
</dbReference>
<dbReference type="AlphaFoldDB" id="A0AAV5D9E8"/>
<dbReference type="EMBL" id="BQKI01000013">
    <property type="protein sequence ID" value="GJN07314.1"/>
    <property type="molecule type" value="Genomic_DNA"/>
</dbReference>
<evidence type="ECO:0000259" key="6">
    <source>
        <dbReference type="PROSITE" id="PS51192"/>
    </source>
</evidence>
<dbReference type="GO" id="GO:0045003">
    <property type="term" value="P:double-strand break repair via synthesis-dependent strand annealing"/>
    <property type="evidence" value="ECO:0007669"/>
    <property type="project" value="TreeGrafter"/>
</dbReference>
<accession>A0AAV5D9E8</accession>
<keyword evidence="5" id="KW-0812">Transmembrane</keyword>
<keyword evidence="2" id="KW-0378">Hydrolase</keyword>
<gene>
    <name evidence="7" type="primary">ga25134</name>
    <name evidence="7" type="ORF">PR202_ga25134</name>
</gene>
<dbReference type="Gene3D" id="3.40.50.300">
    <property type="entry name" value="P-loop containing nucleotide triphosphate hydrolases"/>
    <property type="match status" value="1"/>
</dbReference>
<comment type="caution">
    <text evidence="7">The sequence shown here is derived from an EMBL/GenBank/DDBJ whole genome shotgun (WGS) entry which is preliminary data.</text>
</comment>
<dbReference type="GO" id="GO:0000400">
    <property type="term" value="F:four-way junction DNA binding"/>
    <property type="evidence" value="ECO:0007669"/>
    <property type="project" value="TreeGrafter"/>
</dbReference>
<evidence type="ECO:0000313" key="8">
    <source>
        <dbReference type="Proteomes" id="UP001054889"/>
    </source>
</evidence>
<keyword evidence="5" id="KW-0472">Membrane</keyword>
<keyword evidence="8" id="KW-1185">Reference proteome</keyword>
<name>A0AAV5D9E8_ELECO</name>